<organism evidence="1 2">
    <name type="scientific">Crateriforma conspicua</name>
    <dbReference type="NCBI Taxonomy" id="2527996"/>
    <lineage>
        <taxon>Bacteria</taxon>
        <taxon>Pseudomonadati</taxon>
        <taxon>Planctomycetota</taxon>
        <taxon>Planctomycetia</taxon>
        <taxon>Planctomycetales</taxon>
        <taxon>Planctomycetaceae</taxon>
        <taxon>Crateriforma</taxon>
    </lineage>
</organism>
<proteinExistence type="predicted"/>
<keyword evidence="2" id="KW-1185">Reference proteome</keyword>
<dbReference type="Proteomes" id="UP000317238">
    <property type="component" value="Unassembled WGS sequence"/>
</dbReference>
<evidence type="ECO:0000313" key="2">
    <source>
        <dbReference type="Proteomes" id="UP000317238"/>
    </source>
</evidence>
<dbReference type="RefSeq" id="WP_145304381.1">
    <property type="nucleotide sequence ID" value="NZ_CP036319.1"/>
</dbReference>
<reference evidence="1 2" key="1">
    <citation type="submission" date="2019-02" db="EMBL/GenBank/DDBJ databases">
        <title>Deep-cultivation of Planctomycetes and their phenomic and genomic characterization uncovers novel biology.</title>
        <authorList>
            <person name="Wiegand S."/>
            <person name="Jogler M."/>
            <person name="Boedeker C."/>
            <person name="Pinto D."/>
            <person name="Vollmers J."/>
            <person name="Rivas-Marin E."/>
            <person name="Kohn T."/>
            <person name="Peeters S.H."/>
            <person name="Heuer A."/>
            <person name="Rast P."/>
            <person name="Oberbeckmann S."/>
            <person name="Bunk B."/>
            <person name="Jeske O."/>
            <person name="Meyerdierks A."/>
            <person name="Storesund J.E."/>
            <person name="Kallscheuer N."/>
            <person name="Luecker S."/>
            <person name="Lage O.M."/>
            <person name="Pohl T."/>
            <person name="Merkel B.J."/>
            <person name="Hornburger P."/>
            <person name="Mueller R.-W."/>
            <person name="Bruemmer F."/>
            <person name="Labrenz M."/>
            <person name="Spormann A.M."/>
            <person name="Op Den Camp H."/>
            <person name="Overmann J."/>
            <person name="Amann R."/>
            <person name="Jetten M.S.M."/>
            <person name="Mascher T."/>
            <person name="Medema M.H."/>
            <person name="Devos D.P."/>
            <person name="Kaster A.-K."/>
            <person name="Ovreas L."/>
            <person name="Rohde M."/>
            <person name="Galperin M.Y."/>
            <person name="Jogler C."/>
        </authorList>
    </citation>
    <scope>NUCLEOTIDE SEQUENCE [LARGE SCALE GENOMIC DNA]</scope>
    <source>
        <strain evidence="1 2">Pan14r</strain>
    </source>
</reference>
<dbReference type="EMBL" id="SJPL01000002">
    <property type="protein sequence ID" value="TWT65625.1"/>
    <property type="molecule type" value="Genomic_DNA"/>
</dbReference>
<protein>
    <submittedName>
        <fullName evidence="1">Uncharacterized protein</fullName>
    </submittedName>
</protein>
<accession>A0A5C5XUD0</accession>
<name>A0A5C5XUD0_9PLAN</name>
<sequence>MKKLAAFTSLLTLLAVSGVGFVYANRKPPQVSAASLIAGGSFGRTYDVSASSTMIDSDGDATIIHSGTNRLRFEETRLLIDGYVAATLTPEMRKFSISFTEETIAIDVDGERLAERSRANPRLAAMQHD</sequence>
<evidence type="ECO:0000313" key="1">
    <source>
        <dbReference type="EMBL" id="TWT65625.1"/>
    </source>
</evidence>
<dbReference type="AlphaFoldDB" id="A0A5C5XUD0"/>
<comment type="caution">
    <text evidence="1">The sequence shown here is derived from an EMBL/GenBank/DDBJ whole genome shotgun (WGS) entry which is preliminary data.</text>
</comment>
<gene>
    <name evidence="1" type="ORF">Pan14r_51720</name>
</gene>